<reference evidence="1" key="1">
    <citation type="journal article" date="2018" name="Genome Biol.">
        <title>SKESA: strategic k-mer extension for scrupulous assemblies.</title>
        <authorList>
            <person name="Souvorov A."/>
            <person name="Agarwala R."/>
            <person name="Lipman D.J."/>
        </authorList>
    </citation>
    <scope>NUCLEOTIDE SEQUENCE</scope>
    <source>
        <strain evidence="1">CAV1698</strain>
    </source>
</reference>
<dbReference type="AlphaFoldDB" id="A0A9C7V2C8"/>
<comment type="caution">
    <text evidence="1">The sequence shown here is derived from an EMBL/GenBank/DDBJ whole genome shotgun (WGS) entry which is preliminary data.</text>
</comment>
<organism evidence="1 2">
    <name type="scientific">Citrobacter amalonaticus</name>
    <dbReference type="NCBI Taxonomy" id="35703"/>
    <lineage>
        <taxon>Bacteria</taxon>
        <taxon>Pseudomonadati</taxon>
        <taxon>Pseudomonadota</taxon>
        <taxon>Gammaproteobacteria</taxon>
        <taxon>Enterobacterales</taxon>
        <taxon>Enterobacteriaceae</taxon>
        <taxon>Citrobacter</taxon>
    </lineage>
</organism>
<sequence>MLPEHLVPPRFHLSAARKTEETAENNVNFTQGKISLSDYEADILMSTTPTGQSKNILLEERDRHFKERLERVAKIETFARVINALQAEGDIDAQTLSKILAEMTTYINENGNEIWLNLITREKDSPLFYSLDDNND</sequence>
<gene>
    <name evidence="1" type="ORF">JD854_RS14540</name>
</gene>
<name>A0A9C7V2C8_CITAM</name>
<accession>A0A9C7V2C8</accession>
<proteinExistence type="predicted"/>
<dbReference type="Proteomes" id="UP000862426">
    <property type="component" value="Unassembled WGS sequence"/>
</dbReference>
<reference evidence="1" key="2">
    <citation type="submission" date="2022-05" db="EMBL/GenBank/DDBJ databases">
        <authorList>
            <consortium name="NCBI Pathogen Detection Project"/>
        </authorList>
    </citation>
    <scope>NUCLEOTIDE SEQUENCE</scope>
    <source>
        <strain evidence="1">CAV1698</strain>
    </source>
</reference>
<evidence type="ECO:0000313" key="1">
    <source>
        <dbReference type="EMBL" id="HCD1256252.1"/>
    </source>
</evidence>
<evidence type="ECO:0000313" key="2">
    <source>
        <dbReference type="Proteomes" id="UP000862426"/>
    </source>
</evidence>
<dbReference type="EMBL" id="DACYAJ020000017">
    <property type="protein sequence ID" value="HCD1256252.1"/>
    <property type="molecule type" value="Genomic_DNA"/>
</dbReference>
<protein>
    <submittedName>
        <fullName evidence="1">Uncharacterized protein</fullName>
    </submittedName>
</protein>